<sequence>MKLKPKRDQWRKLGCNSVEFNEDGSAEFLYGPLNPIREFEGKRVWFIRIVRHSANKIDTSTSFGDGTPLLTNALETYQNILDEVCVDIKWEKGDVMLLDNLSVQHGRRPAKPPRSAFVSLCK</sequence>
<keyword evidence="2" id="KW-1185">Reference proteome</keyword>
<dbReference type="EMBL" id="CM047740">
    <property type="protein sequence ID" value="KAJ0039495.1"/>
    <property type="molecule type" value="Genomic_DNA"/>
</dbReference>
<gene>
    <name evidence="1" type="ORF">Pint_27530</name>
</gene>
<evidence type="ECO:0000313" key="1">
    <source>
        <dbReference type="EMBL" id="KAJ0039495.1"/>
    </source>
</evidence>
<dbReference type="Proteomes" id="UP001163603">
    <property type="component" value="Chromosome 5"/>
</dbReference>
<evidence type="ECO:0000313" key="2">
    <source>
        <dbReference type="Proteomes" id="UP001163603"/>
    </source>
</evidence>
<accession>A0ACC0YN57</accession>
<reference evidence="2" key="1">
    <citation type="journal article" date="2023" name="G3 (Bethesda)">
        <title>Genome assembly and association tests identify interacting loci associated with vigor, precocity, and sex in interspecific pistachio rootstocks.</title>
        <authorList>
            <person name="Palmer W."/>
            <person name="Jacygrad E."/>
            <person name="Sagayaradj S."/>
            <person name="Cavanaugh K."/>
            <person name="Han R."/>
            <person name="Bertier L."/>
            <person name="Beede B."/>
            <person name="Kafkas S."/>
            <person name="Golino D."/>
            <person name="Preece J."/>
            <person name="Michelmore R."/>
        </authorList>
    </citation>
    <scope>NUCLEOTIDE SEQUENCE [LARGE SCALE GENOMIC DNA]</scope>
</reference>
<name>A0ACC0YN57_9ROSI</name>
<comment type="caution">
    <text evidence="1">The sequence shown here is derived from an EMBL/GenBank/DDBJ whole genome shotgun (WGS) entry which is preliminary data.</text>
</comment>
<proteinExistence type="predicted"/>
<organism evidence="1 2">
    <name type="scientific">Pistacia integerrima</name>
    <dbReference type="NCBI Taxonomy" id="434235"/>
    <lineage>
        <taxon>Eukaryota</taxon>
        <taxon>Viridiplantae</taxon>
        <taxon>Streptophyta</taxon>
        <taxon>Embryophyta</taxon>
        <taxon>Tracheophyta</taxon>
        <taxon>Spermatophyta</taxon>
        <taxon>Magnoliopsida</taxon>
        <taxon>eudicotyledons</taxon>
        <taxon>Gunneridae</taxon>
        <taxon>Pentapetalae</taxon>
        <taxon>rosids</taxon>
        <taxon>malvids</taxon>
        <taxon>Sapindales</taxon>
        <taxon>Anacardiaceae</taxon>
        <taxon>Pistacia</taxon>
    </lineage>
</organism>
<protein>
    <submittedName>
        <fullName evidence="1">Uncharacterized protein</fullName>
    </submittedName>
</protein>